<feature type="compositionally biased region" description="Low complexity" evidence="1">
    <location>
        <begin position="207"/>
        <end position="229"/>
    </location>
</feature>
<evidence type="ECO:0000259" key="2">
    <source>
        <dbReference type="Pfam" id="PF12776"/>
    </source>
</evidence>
<dbReference type="InterPro" id="IPR024752">
    <property type="entry name" value="Myb/SANT-like_dom"/>
</dbReference>
<organism evidence="3 4">
    <name type="scientific">Thyridium curvatum</name>
    <dbReference type="NCBI Taxonomy" id="1093900"/>
    <lineage>
        <taxon>Eukaryota</taxon>
        <taxon>Fungi</taxon>
        <taxon>Dikarya</taxon>
        <taxon>Ascomycota</taxon>
        <taxon>Pezizomycotina</taxon>
        <taxon>Sordariomycetes</taxon>
        <taxon>Sordariomycetidae</taxon>
        <taxon>Thyridiales</taxon>
        <taxon>Thyridiaceae</taxon>
        <taxon>Thyridium</taxon>
    </lineage>
</organism>
<dbReference type="PANTHER" id="PTHR46929:SF3">
    <property type="entry name" value="MYB_SANT-LIKE DOMAIN-CONTAINING PROTEIN"/>
    <property type="match status" value="1"/>
</dbReference>
<accession>A0A507AS35</accession>
<dbReference type="AlphaFoldDB" id="A0A507AS35"/>
<dbReference type="STRING" id="1093900.A0A507AS35"/>
<evidence type="ECO:0000313" key="3">
    <source>
        <dbReference type="EMBL" id="TPX10287.1"/>
    </source>
</evidence>
<gene>
    <name evidence="3" type="ORF">E0L32_008692</name>
</gene>
<dbReference type="InParanoid" id="A0A507AS35"/>
<evidence type="ECO:0000313" key="4">
    <source>
        <dbReference type="Proteomes" id="UP000319257"/>
    </source>
</evidence>
<protein>
    <recommendedName>
        <fullName evidence="2">Myb/SANT-like domain-containing protein</fullName>
    </recommendedName>
</protein>
<sequence length="414" mass="44264">MSDDERAGQDGAGSSAQRKGPRFSWTPAYEATFFRSLCESVNLGLKDNHSFKQEAWDRAMQALQERHGAYPNKSHLINKSDNARKKFRLWRGLVEDPEFLYNPATKIVTASDDAWRSHIEKEPLSRSLKGRPFEHEEFYEILFPDVIGSGGAPKRITKPRRKGPDALPGANDADTPGTAILDLLNGGGQGAAPQPATGTMPAPPALPRSAAAAAASKAAAPSATSAPASQQRPTSTAIPPRGSIASTSALTPPDEEAPTSRKRMGPNGAAHGHADKRRRGAAQNAYIDLSNANGPQQQQQQQQGAQPGGSVPPAAAAAAGGRGGAQGSGENIALLADALAKQQAAAAPPRWPEQAMDIFFRDFADEDMDLQLKIAEKMLTDANKAAMFCKMPVHLRKHWIKRLREAHSRMGLGN</sequence>
<dbReference type="RefSeq" id="XP_030991998.1">
    <property type="nucleotide sequence ID" value="XM_031143575.1"/>
</dbReference>
<feature type="domain" description="Myb/SANT-like" evidence="2">
    <location>
        <begin position="24"/>
        <end position="118"/>
    </location>
</feature>
<name>A0A507AS35_9PEZI</name>
<dbReference type="OrthoDB" id="5307821at2759"/>
<evidence type="ECO:0000256" key="1">
    <source>
        <dbReference type="SAM" id="MobiDB-lite"/>
    </source>
</evidence>
<feature type="compositionally biased region" description="Low complexity" evidence="1">
    <location>
        <begin position="294"/>
        <end position="319"/>
    </location>
</feature>
<feature type="region of interest" description="Disordered" evidence="1">
    <location>
        <begin position="1"/>
        <end position="22"/>
    </location>
</feature>
<dbReference type="Pfam" id="PF12776">
    <property type="entry name" value="Myb_DNA-bind_3"/>
    <property type="match status" value="1"/>
</dbReference>
<reference evidence="3 4" key="1">
    <citation type="submission" date="2019-06" db="EMBL/GenBank/DDBJ databases">
        <title>Draft genome sequence of the filamentous fungus Phialemoniopsis curvata isolated from diesel fuel.</title>
        <authorList>
            <person name="Varaljay V.A."/>
            <person name="Lyon W.J."/>
            <person name="Crouch A.L."/>
            <person name="Drake C.E."/>
            <person name="Hollomon J.M."/>
            <person name="Nadeau L.J."/>
            <person name="Nunn H.S."/>
            <person name="Stevenson B.S."/>
            <person name="Bojanowski C.L."/>
            <person name="Crookes-Goodson W.J."/>
        </authorList>
    </citation>
    <scope>NUCLEOTIDE SEQUENCE [LARGE SCALE GENOMIC DNA]</scope>
    <source>
        <strain evidence="3 4">D216</strain>
    </source>
</reference>
<keyword evidence="4" id="KW-1185">Reference proteome</keyword>
<feature type="region of interest" description="Disordered" evidence="1">
    <location>
        <begin position="150"/>
        <end position="279"/>
    </location>
</feature>
<feature type="region of interest" description="Disordered" evidence="1">
    <location>
        <begin position="293"/>
        <end position="326"/>
    </location>
</feature>
<proteinExistence type="predicted"/>
<dbReference type="GeneID" id="41976139"/>
<dbReference type="PANTHER" id="PTHR46929">
    <property type="entry name" value="EXPRESSED PROTEIN"/>
    <property type="match status" value="1"/>
</dbReference>
<comment type="caution">
    <text evidence="3">The sequence shown here is derived from an EMBL/GenBank/DDBJ whole genome shotgun (WGS) entry which is preliminary data.</text>
</comment>
<dbReference type="Proteomes" id="UP000319257">
    <property type="component" value="Unassembled WGS sequence"/>
</dbReference>
<dbReference type="EMBL" id="SKBQ01000059">
    <property type="protein sequence ID" value="TPX10287.1"/>
    <property type="molecule type" value="Genomic_DNA"/>
</dbReference>